<evidence type="ECO:0000313" key="4">
    <source>
        <dbReference type="Proteomes" id="UP001596442"/>
    </source>
</evidence>
<dbReference type="RefSeq" id="WP_379781148.1">
    <property type="nucleotide sequence ID" value="NZ_JBHSWW010000103.1"/>
</dbReference>
<reference evidence="3 4" key="1">
    <citation type="journal article" date="2019" name="Int. J. Syst. Evol. Microbiol.">
        <title>The Global Catalogue of Microorganisms (GCM) 10K type strain sequencing project: providing services to taxonomists for standard genome sequencing and annotation.</title>
        <authorList>
            <consortium name="The Broad Institute Genomics Platform"/>
            <consortium name="The Broad Institute Genome Sequencing Center for Infectious Disease"/>
            <person name="Wu L."/>
            <person name="Ma J."/>
        </authorList>
    </citation>
    <scope>NUCLEOTIDE SEQUENCE [LARGE SCALE GENOMIC DNA]</scope>
    <source>
        <strain evidence="3 4">CGMCC 1.3239</strain>
    </source>
</reference>
<evidence type="ECO:0000256" key="1">
    <source>
        <dbReference type="SAM" id="MobiDB-lite"/>
    </source>
</evidence>
<evidence type="ECO:0000256" key="2">
    <source>
        <dbReference type="SAM" id="Phobius"/>
    </source>
</evidence>
<accession>A0ABD5SDH9</accession>
<keyword evidence="2" id="KW-0812">Transmembrane</keyword>
<gene>
    <name evidence="3" type="ORF">ACFQEU_08460</name>
</gene>
<evidence type="ECO:0008006" key="5">
    <source>
        <dbReference type="Google" id="ProtNLM"/>
    </source>
</evidence>
<protein>
    <recommendedName>
        <fullName evidence="5">DUF4149 domain-containing protein</fullName>
    </recommendedName>
</protein>
<organism evidence="3 4">
    <name type="scientific">Halorubrum tibetense</name>
    <dbReference type="NCBI Taxonomy" id="175631"/>
    <lineage>
        <taxon>Archaea</taxon>
        <taxon>Methanobacteriati</taxon>
        <taxon>Methanobacteriota</taxon>
        <taxon>Stenosarchaea group</taxon>
        <taxon>Halobacteria</taxon>
        <taxon>Halobacteriales</taxon>
        <taxon>Haloferacaceae</taxon>
        <taxon>Halorubrum</taxon>
    </lineage>
</organism>
<comment type="caution">
    <text evidence="3">The sequence shown here is derived from an EMBL/GenBank/DDBJ whole genome shotgun (WGS) entry which is preliminary data.</text>
</comment>
<sequence length="95" mass="10181">MRALVYLVVGIVGLLETLLPGVFVDAFTRAAYRDTAAVKPRSWFRTVVRIEGAILVLFGLIGLFRTARSARATNADAARDDAATPDTASVDAATR</sequence>
<keyword evidence="2" id="KW-1133">Transmembrane helix</keyword>
<feature type="region of interest" description="Disordered" evidence="1">
    <location>
        <begin position="73"/>
        <end position="95"/>
    </location>
</feature>
<keyword evidence="2" id="KW-0472">Membrane</keyword>
<dbReference type="AlphaFoldDB" id="A0ABD5SDH9"/>
<evidence type="ECO:0000313" key="3">
    <source>
        <dbReference type="EMBL" id="MFC6753493.1"/>
    </source>
</evidence>
<keyword evidence="4" id="KW-1185">Reference proteome</keyword>
<feature type="transmembrane region" description="Helical" evidence="2">
    <location>
        <begin position="43"/>
        <end position="64"/>
    </location>
</feature>
<proteinExistence type="predicted"/>
<name>A0ABD5SDH9_9EURY</name>
<dbReference type="Proteomes" id="UP001596442">
    <property type="component" value="Unassembled WGS sequence"/>
</dbReference>
<dbReference type="EMBL" id="JBHSWW010000103">
    <property type="protein sequence ID" value="MFC6753493.1"/>
    <property type="molecule type" value="Genomic_DNA"/>
</dbReference>